<gene>
    <name evidence="4" type="ORF">NCTC11632_01859</name>
    <name evidence="3" type="ORF">NCTC13100_01727</name>
</gene>
<dbReference type="InterPro" id="IPR043738">
    <property type="entry name" value="DUF5683"/>
</dbReference>
<evidence type="ECO:0000313" key="6">
    <source>
        <dbReference type="Proteomes" id="UP000254263"/>
    </source>
</evidence>
<dbReference type="Proteomes" id="UP000254156">
    <property type="component" value="Unassembled WGS sequence"/>
</dbReference>
<feature type="chain" id="PRO_5033359101" description="DUF5683 domain-containing protein" evidence="1">
    <location>
        <begin position="24"/>
        <end position="223"/>
    </location>
</feature>
<keyword evidence="1" id="KW-0732">Signal</keyword>
<proteinExistence type="predicted"/>
<evidence type="ECO:0000256" key="1">
    <source>
        <dbReference type="SAM" id="SignalP"/>
    </source>
</evidence>
<accession>A0A379DJJ1</accession>
<evidence type="ECO:0000259" key="2">
    <source>
        <dbReference type="Pfam" id="PF18935"/>
    </source>
</evidence>
<dbReference type="Pfam" id="PF18935">
    <property type="entry name" value="DUF5683"/>
    <property type="match status" value="1"/>
</dbReference>
<protein>
    <recommendedName>
        <fullName evidence="2">DUF5683 domain-containing protein</fullName>
    </recommendedName>
</protein>
<organism evidence="3 6">
    <name type="scientific">Porphyromonas macacae</name>
    <dbReference type="NCBI Taxonomy" id="28115"/>
    <lineage>
        <taxon>Bacteria</taxon>
        <taxon>Pseudomonadati</taxon>
        <taxon>Bacteroidota</taxon>
        <taxon>Bacteroidia</taxon>
        <taxon>Bacteroidales</taxon>
        <taxon>Porphyromonadaceae</taxon>
        <taxon>Porphyromonas</taxon>
    </lineage>
</organism>
<reference evidence="5 6" key="1">
    <citation type="submission" date="2018-06" db="EMBL/GenBank/DDBJ databases">
        <authorList>
            <consortium name="Pathogen Informatics"/>
            <person name="Doyle S."/>
        </authorList>
    </citation>
    <scope>NUCLEOTIDE SEQUENCE [LARGE SCALE GENOMIC DNA]</scope>
    <source>
        <strain evidence="4 5">NCTC11632</strain>
        <strain evidence="3 6">NCTC13100</strain>
    </source>
</reference>
<evidence type="ECO:0000313" key="5">
    <source>
        <dbReference type="Proteomes" id="UP000254156"/>
    </source>
</evidence>
<dbReference type="OrthoDB" id="9813910at2"/>
<dbReference type="EMBL" id="UGTI01000001">
    <property type="protein sequence ID" value="SUB78549.1"/>
    <property type="molecule type" value="Genomic_DNA"/>
</dbReference>
<evidence type="ECO:0000313" key="4">
    <source>
        <dbReference type="EMBL" id="SUB89734.1"/>
    </source>
</evidence>
<evidence type="ECO:0000313" key="3">
    <source>
        <dbReference type="EMBL" id="SUB78549.1"/>
    </source>
</evidence>
<name>A0A379DJJ1_9PORP</name>
<feature type="signal peptide" evidence="1">
    <location>
        <begin position="1"/>
        <end position="23"/>
    </location>
</feature>
<dbReference type="RefSeq" id="WP_018360906.1">
    <property type="nucleotide sequence ID" value="NZ_JASBZX010000006.1"/>
</dbReference>
<feature type="domain" description="DUF5683" evidence="2">
    <location>
        <begin position="70"/>
        <end position="223"/>
    </location>
</feature>
<sequence>MNRYLRILAIVCAVCFFSVEVLEAEQQLADSLLVERNQTVNPGNNIAPVKSDTVSLGYWKPNSKYSILFGLIPGGGQIYNRKYWKLPIVYGAFTACTYALIWNTKTYNEYRNAYRDFLSEDPSKNTAWLDFAPPGTKPEDYAKYGHLKEPLKRGNDTFRRYRDLSIIVTAGVYLLSILDAYVDAELYEFDITPDLTMRIAPDVQMSNQPMQIPQLGVSCSLLF</sequence>
<dbReference type="EMBL" id="UGTF01000002">
    <property type="protein sequence ID" value="SUB89734.1"/>
    <property type="molecule type" value="Genomic_DNA"/>
</dbReference>
<dbReference type="Proteomes" id="UP000254263">
    <property type="component" value="Unassembled WGS sequence"/>
</dbReference>
<dbReference type="AlphaFoldDB" id="A0A379DJJ1"/>